<dbReference type="Gene3D" id="3.40.50.300">
    <property type="entry name" value="P-loop containing nucleotide triphosphate hydrolases"/>
    <property type="match status" value="1"/>
</dbReference>
<keyword evidence="2" id="KW-0547">Nucleotide-binding</keyword>
<evidence type="ECO:0000256" key="4">
    <source>
        <dbReference type="ARBA" id="ARBA00022840"/>
    </source>
</evidence>
<dbReference type="EMBL" id="RXGB01000612">
    <property type="protein sequence ID" value="TMX02611.1"/>
    <property type="molecule type" value="Genomic_DNA"/>
</dbReference>
<evidence type="ECO:0000259" key="5">
    <source>
        <dbReference type="Pfam" id="PF18052"/>
    </source>
</evidence>
<dbReference type="InterPro" id="IPR027417">
    <property type="entry name" value="P-loop_NTPase"/>
</dbReference>
<evidence type="ECO:0000313" key="6">
    <source>
        <dbReference type="EMBL" id="TMX02611.1"/>
    </source>
</evidence>
<dbReference type="SUPFAM" id="SSF52540">
    <property type="entry name" value="P-loop containing nucleoside triphosphate hydrolases"/>
    <property type="match status" value="1"/>
</dbReference>
<name>A0A6N2CAJ1_SOLCI</name>
<evidence type="ECO:0000256" key="1">
    <source>
        <dbReference type="ARBA" id="ARBA00022737"/>
    </source>
</evidence>
<gene>
    <name evidence="6" type="ORF">EJD97_020776</name>
</gene>
<dbReference type="GO" id="GO:0006952">
    <property type="term" value="P:defense response"/>
    <property type="evidence" value="ECO:0007669"/>
    <property type="project" value="UniProtKB-KW"/>
</dbReference>
<dbReference type="GO" id="GO:0005524">
    <property type="term" value="F:ATP binding"/>
    <property type="evidence" value="ECO:0007669"/>
    <property type="project" value="UniProtKB-KW"/>
</dbReference>
<feature type="domain" description="Disease resistance N-terminal" evidence="5">
    <location>
        <begin position="19"/>
        <end position="101"/>
    </location>
</feature>
<keyword evidence="4" id="KW-0067">ATP-binding</keyword>
<dbReference type="Gene3D" id="1.20.5.4130">
    <property type="match status" value="1"/>
</dbReference>
<feature type="non-terminal residue" evidence="6">
    <location>
        <position position="233"/>
    </location>
</feature>
<proteinExistence type="predicted"/>
<dbReference type="Pfam" id="PF18052">
    <property type="entry name" value="Rx_N"/>
    <property type="match status" value="1"/>
</dbReference>
<dbReference type="InterPro" id="IPR041118">
    <property type="entry name" value="Rx_N"/>
</dbReference>
<dbReference type="PANTHER" id="PTHR36766">
    <property type="entry name" value="PLANT BROAD-SPECTRUM MILDEW RESISTANCE PROTEIN RPW8"/>
    <property type="match status" value="1"/>
</dbReference>
<dbReference type="PANTHER" id="PTHR36766:SF40">
    <property type="entry name" value="DISEASE RESISTANCE PROTEIN RGA3"/>
    <property type="match status" value="1"/>
</dbReference>
<dbReference type="AlphaFoldDB" id="A0A6N2CAJ1"/>
<keyword evidence="3" id="KW-0611">Plant defense</keyword>
<organism evidence="6">
    <name type="scientific">Solanum chilense</name>
    <name type="common">Tomato</name>
    <name type="synonym">Lycopersicon chilense</name>
    <dbReference type="NCBI Taxonomy" id="4083"/>
    <lineage>
        <taxon>Eukaryota</taxon>
        <taxon>Viridiplantae</taxon>
        <taxon>Streptophyta</taxon>
        <taxon>Embryophyta</taxon>
        <taxon>Tracheophyta</taxon>
        <taxon>Spermatophyta</taxon>
        <taxon>Magnoliopsida</taxon>
        <taxon>eudicotyledons</taxon>
        <taxon>Gunneridae</taxon>
        <taxon>Pentapetalae</taxon>
        <taxon>asterids</taxon>
        <taxon>lamiids</taxon>
        <taxon>Solanales</taxon>
        <taxon>Solanaceae</taxon>
        <taxon>Solanoideae</taxon>
        <taxon>Solaneae</taxon>
        <taxon>Solanum</taxon>
        <taxon>Solanum subgen. Lycopersicon</taxon>
    </lineage>
</organism>
<sequence length="233" mass="25557">MGVKEELRAGFLSATAYIFLKKLTNFTVAEIGKIWEADNELRKLERAVARITGMIERVEADRCFSSENSKKAWELWLEDLNKFSYVSSDLLEKASTLLDDNTKSKLATDTSSSLGPTTFTKQPSLRSEVLSSGKLDMPHDIVKLREMLEALAGEMDTLLKFEALKSGKTTKVVTYSGSTSLVDESLVVGRNIEKAHIVAKLVPAADRSLSSISIIGMGGLGKTTVAQLVYNDD</sequence>
<evidence type="ECO:0000256" key="2">
    <source>
        <dbReference type="ARBA" id="ARBA00022741"/>
    </source>
</evidence>
<keyword evidence="1" id="KW-0677">Repeat</keyword>
<reference evidence="6" key="1">
    <citation type="submission" date="2019-05" db="EMBL/GenBank/DDBJ databases">
        <title>The de novo reference genome and transcriptome assemblies of the wild tomato species Solanum chilense.</title>
        <authorList>
            <person name="Stam R."/>
            <person name="Nosenko T."/>
            <person name="Hoerger A.C."/>
            <person name="Stephan W."/>
            <person name="Seidel M.A."/>
            <person name="Kuhn J.M.M."/>
            <person name="Haberer G."/>
            <person name="Tellier A."/>
        </authorList>
    </citation>
    <scope>NUCLEOTIDE SEQUENCE</scope>
    <source>
        <tissue evidence="6">Mature leaves</tissue>
    </source>
</reference>
<protein>
    <recommendedName>
        <fullName evidence="5">Disease resistance N-terminal domain-containing protein</fullName>
    </recommendedName>
</protein>
<comment type="caution">
    <text evidence="6">The sequence shown here is derived from an EMBL/GenBank/DDBJ whole genome shotgun (WGS) entry which is preliminary data.</text>
</comment>
<accession>A0A6N2CAJ1</accession>
<evidence type="ECO:0000256" key="3">
    <source>
        <dbReference type="ARBA" id="ARBA00022821"/>
    </source>
</evidence>